<feature type="coiled-coil region" evidence="1">
    <location>
        <begin position="457"/>
        <end position="498"/>
    </location>
</feature>
<gene>
    <name evidence="3" type="ORF">HNQ58_000188</name>
</gene>
<keyword evidence="1" id="KW-0175">Coiled coil</keyword>
<dbReference type="PANTHER" id="PTHR38032">
    <property type="entry name" value="POLYMERASE-RELATED"/>
    <property type="match status" value="1"/>
</dbReference>
<organism evidence="3 4">
    <name type="scientific">Rehaibacterium terrae</name>
    <dbReference type="NCBI Taxonomy" id="1341696"/>
    <lineage>
        <taxon>Bacteria</taxon>
        <taxon>Pseudomonadati</taxon>
        <taxon>Pseudomonadota</taxon>
        <taxon>Gammaproteobacteria</taxon>
        <taxon>Lysobacterales</taxon>
        <taxon>Lysobacteraceae</taxon>
        <taxon>Rehaibacterium</taxon>
    </lineage>
</organism>
<dbReference type="PANTHER" id="PTHR38032:SF1">
    <property type="entry name" value="RNA-BINDING PROTEIN KHPB N-TERMINAL DOMAIN-CONTAINING PROTEIN"/>
    <property type="match status" value="1"/>
</dbReference>
<protein>
    <recommendedName>
        <fullName evidence="2">Flagellar Assembly Protein A N-terminal region domain-containing protein</fullName>
    </recommendedName>
</protein>
<dbReference type="EMBL" id="JACHHX010000001">
    <property type="protein sequence ID" value="MBB5014317.1"/>
    <property type="molecule type" value="Genomic_DNA"/>
</dbReference>
<evidence type="ECO:0000313" key="4">
    <source>
        <dbReference type="Proteomes" id="UP000519004"/>
    </source>
</evidence>
<comment type="caution">
    <text evidence="3">The sequence shown here is derived from an EMBL/GenBank/DDBJ whole genome shotgun (WGS) entry which is preliminary data.</text>
</comment>
<name>A0A7W7XYC4_9GAMM</name>
<accession>A0A7W7XYC4</accession>
<keyword evidence="4" id="KW-1185">Reference proteome</keyword>
<reference evidence="3 4" key="1">
    <citation type="submission" date="2020-08" db="EMBL/GenBank/DDBJ databases">
        <title>Genomic Encyclopedia of Type Strains, Phase IV (KMG-IV): sequencing the most valuable type-strain genomes for metagenomic binning, comparative biology and taxonomic classification.</title>
        <authorList>
            <person name="Goeker M."/>
        </authorList>
    </citation>
    <scope>NUCLEOTIDE SEQUENCE [LARGE SCALE GENOMIC DNA]</scope>
    <source>
        <strain evidence="3 4">DSM 25897</strain>
    </source>
</reference>
<dbReference type="Pfam" id="PF03961">
    <property type="entry name" value="FapA"/>
    <property type="match status" value="1"/>
</dbReference>
<dbReference type="Pfam" id="PF20250">
    <property type="entry name" value="FapA_N"/>
    <property type="match status" value="1"/>
</dbReference>
<dbReference type="AlphaFoldDB" id="A0A7W7XYC4"/>
<evidence type="ECO:0000313" key="3">
    <source>
        <dbReference type="EMBL" id="MBB5014317.1"/>
    </source>
</evidence>
<proteinExistence type="predicted"/>
<feature type="domain" description="Flagellar Assembly Protein A N-terminal region" evidence="2">
    <location>
        <begin position="86"/>
        <end position="255"/>
    </location>
</feature>
<evidence type="ECO:0000256" key="1">
    <source>
        <dbReference type="SAM" id="Coils"/>
    </source>
</evidence>
<sequence>MSGLPPSMLRLEWREAEGKLVAHFAPEQGATARERIDRGCLHEAIADGGWGALYRLDGAMDEFVRRVAAGQPFALEVAERRDGRLEIVLATDAMTAWLSLEPPFGGAPVTRAQVDAALAAQGVVVGILEGEIERALAAGIVERLPIARGRPPEPGVPARFQSLIPDIRRRGPRVDEWGVVDYRELGGLVVVKAGDALMRRSPAIPGRSGEDVRGGVIPADGVVDTPYAPDLRGASPSPDDPDLLIADITGQPLLRPDGVDVEPTITLPAVDLSTGNIDFDGSVNVTGDVIAGMRIRASGDVVVGGTVEAAQIEAGGSIVVRAGVIGCLDPRGALQPARLKAKGPIGLQFCENAVIEAGDDIAIGEFAVHSELTAPNCIVIGKPGARRSQLIGGMARAGAALSVGRLGSQAGVRTCLLVGYHPQVYSELAAVLEALTRNRAQQDDLRKVIALTRDDDRAARRAAKERAERTLAAAEQAREALEARHAELQAMLTLAANAHVAVGEAVYPNVEVQLGHAVWRSADSHGPGTLRLQDDAVVLTASRPGA</sequence>
<dbReference type="InterPro" id="IPR046866">
    <property type="entry name" value="FapA_N"/>
</dbReference>
<evidence type="ECO:0000259" key="2">
    <source>
        <dbReference type="Pfam" id="PF20250"/>
    </source>
</evidence>
<dbReference type="InterPro" id="IPR046865">
    <property type="entry name" value="FapA_b_solenoid"/>
</dbReference>
<dbReference type="RefSeq" id="WP_183946907.1">
    <property type="nucleotide sequence ID" value="NZ_JACHHX010000001.1"/>
</dbReference>
<dbReference type="InterPro" id="IPR005646">
    <property type="entry name" value="FapA"/>
</dbReference>
<dbReference type="Proteomes" id="UP000519004">
    <property type="component" value="Unassembled WGS sequence"/>
</dbReference>